<dbReference type="CDD" id="cd08168">
    <property type="entry name" value="Cytochrom_C3"/>
    <property type="match status" value="1"/>
</dbReference>
<dbReference type="EnsemblBacteria" id="AAS96996">
    <property type="protein sequence ID" value="AAS96996"/>
    <property type="gene ID" value="DVU_2524"/>
</dbReference>
<proteinExistence type="predicted"/>
<evidence type="ECO:0000256" key="3">
    <source>
        <dbReference type="ARBA" id="ARBA00022617"/>
    </source>
</evidence>
<evidence type="ECO:0000256" key="1">
    <source>
        <dbReference type="ARBA" id="ARBA00004196"/>
    </source>
</evidence>
<keyword evidence="3" id="KW-0349">Heme</keyword>
<dbReference type="eggNOG" id="ENOG5031GI0">
    <property type="taxonomic scope" value="Bacteria"/>
</dbReference>
<sequence>MRSHRTPLTEKTPCLYHGRYIRHHGGSAMRSAIRWGLLTLVLLSPALAAAYDVPKEIEIKRPAKNKPVASWVGPVKFPHGFHAIHNPCKACHHEESDKSLGSFLPCSQCHNKPGDAEQMSFYRAWHNDKAYSCMGCHRQKRLLKQGEPPISCTRGCHPLPTGGAQ</sequence>
<dbReference type="GO" id="GO:0046872">
    <property type="term" value="F:metal ion binding"/>
    <property type="evidence" value="ECO:0007669"/>
    <property type="project" value="UniProtKB-KW"/>
</dbReference>
<keyword evidence="6" id="KW-0408">Iron</keyword>
<dbReference type="Proteomes" id="UP000002194">
    <property type="component" value="Chromosome"/>
</dbReference>
<feature type="domain" description="Class III cytochrome C" evidence="7">
    <location>
        <begin position="54"/>
        <end position="157"/>
    </location>
</feature>
<reference evidence="8 9" key="1">
    <citation type="journal article" date="2004" name="Nat. Biotechnol.">
        <title>The genome sequence of the anaerobic, sulfate-reducing bacterium Desulfovibrio vulgaris Hildenborough.</title>
        <authorList>
            <person name="Heidelberg J.F."/>
            <person name="Seshadri R."/>
            <person name="Haveman S.A."/>
            <person name="Hemme C.L."/>
            <person name="Paulsen I.T."/>
            <person name="Kolonay J.F."/>
            <person name="Eisen J.A."/>
            <person name="Ward N."/>
            <person name="Methe B."/>
            <person name="Brinkac L.M."/>
            <person name="Daugherty S.C."/>
            <person name="Deboy R.T."/>
            <person name="Dodson R.J."/>
            <person name="Durkin A.S."/>
            <person name="Madupu R."/>
            <person name="Nelson W.C."/>
            <person name="Sullivan S.A."/>
            <person name="Fouts D."/>
            <person name="Haft D.H."/>
            <person name="Selengut J."/>
            <person name="Peterson J.D."/>
            <person name="Davidsen T.M."/>
            <person name="Zafar N."/>
            <person name="Zhou L."/>
            <person name="Radune D."/>
            <person name="Dimitrov G."/>
            <person name="Hance M."/>
            <person name="Tran K."/>
            <person name="Khouri H."/>
            <person name="Gill J."/>
            <person name="Utterback T.R."/>
            <person name="Feldblyum T.V."/>
            <person name="Wall J.D."/>
            <person name="Voordouw G."/>
            <person name="Fraser C.M."/>
        </authorList>
    </citation>
    <scope>NUCLEOTIDE SEQUENCE [LARGE SCALE GENOMIC DNA]</scope>
    <source>
        <strain evidence="9">ATCC 29579 / DSM 644 / NCIMB 8303 / VKM B-1760 / Hildenborough</strain>
    </source>
</reference>
<evidence type="ECO:0000256" key="6">
    <source>
        <dbReference type="ARBA" id="ARBA00023004"/>
    </source>
</evidence>
<protein>
    <submittedName>
        <fullName evidence="8">Cytochrome c3, putative</fullName>
    </submittedName>
</protein>
<keyword evidence="9" id="KW-1185">Reference proteome</keyword>
<evidence type="ECO:0000313" key="9">
    <source>
        <dbReference type="Proteomes" id="UP000002194"/>
    </source>
</evidence>
<comment type="subcellular location">
    <subcellularLocation>
        <location evidence="1">Cell envelope</location>
    </subcellularLocation>
</comment>
<evidence type="ECO:0000256" key="5">
    <source>
        <dbReference type="ARBA" id="ARBA00022982"/>
    </source>
</evidence>
<keyword evidence="2" id="KW-0813">Transport</keyword>
<dbReference type="OrthoDB" id="5418612at2"/>
<dbReference type="HOGENOM" id="CLU_125874_3_0_7"/>
<dbReference type="Pfam" id="PF02085">
    <property type="entry name" value="Cytochrom_CIII"/>
    <property type="match status" value="1"/>
</dbReference>
<keyword evidence="4" id="KW-0479">Metal-binding</keyword>
<evidence type="ECO:0000256" key="2">
    <source>
        <dbReference type="ARBA" id="ARBA00022448"/>
    </source>
</evidence>
<dbReference type="PaxDb" id="882-DVU_2524"/>
<accession>Q728S8</accession>
<dbReference type="GO" id="GO:0009055">
    <property type="term" value="F:electron transfer activity"/>
    <property type="evidence" value="ECO:0007669"/>
    <property type="project" value="InterPro"/>
</dbReference>
<dbReference type="InterPro" id="IPR036280">
    <property type="entry name" value="Multihaem_cyt_sf"/>
</dbReference>
<name>Q728S8_NITV2</name>
<organism evidence="8 9">
    <name type="scientific">Nitratidesulfovibrio vulgaris (strain ATCC 29579 / DSM 644 / CCUG 34227 / NCIMB 8303 / VKM B-1760 / Hildenborough)</name>
    <name type="common">Desulfovibrio vulgaris</name>
    <dbReference type="NCBI Taxonomy" id="882"/>
    <lineage>
        <taxon>Bacteria</taxon>
        <taxon>Pseudomonadati</taxon>
        <taxon>Thermodesulfobacteriota</taxon>
        <taxon>Desulfovibrionia</taxon>
        <taxon>Desulfovibrionales</taxon>
        <taxon>Desulfovibrionaceae</taxon>
        <taxon>Nitratidesulfovibrio</taxon>
    </lineage>
</organism>
<dbReference type="PATRIC" id="fig|882.5.peg.2283"/>
<dbReference type="STRING" id="882.DVU_2524"/>
<dbReference type="KEGG" id="dvu:DVU_2524"/>
<dbReference type="Gene3D" id="3.90.10.10">
    <property type="entry name" value="Cytochrome C3"/>
    <property type="match status" value="1"/>
</dbReference>
<dbReference type="SUPFAM" id="SSF48695">
    <property type="entry name" value="Multiheme cytochromes"/>
    <property type="match status" value="1"/>
</dbReference>
<evidence type="ECO:0000259" key="7">
    <source>
        <dbReference type="Pfam" id="PF02085"/>
    </source>
</evidence>
<dbReference type="GO" id="GO:0020037">
    <property type="term" value="F:heme binding"/>
    <property type="evidence" value="ECO:0007669"/>
    <property type="project" value="InterPro"/>
</dbReference>
<evidence type="ECO:0000313" key="8">
    <source>
        <dbReference type="EMBL" id="AAS96996.1"/>
    </source>
</evidence>
<dbReference type="GO" id="GO:0030313">
    <property type="term" value="C:cell envelope"/>
    <property type="evidence" value="ECO:0007669"/>
    <property type="project" value="UniProtKB-SubCell"/>
</dbReference>
<dbReference type="EMBL" id="AE017285">
    <property type="protein sequence ID" value="AAS96996.1"/>
    <property type="molecule type" value="Genomic_DNA"/>
</dbReference>
<dbReference type="InterPro" id="IPR020942">
    <property type="entry name" value="Cyt_c_III_dom"/>
</dbReference>
<dbReference type="AlphaFoldDB" id="Q728S8"/>
<keyword evidence="5" id="KW-0249">Electron transport</keyword>
<gene>
    <name evidence="8" type="ordered locus">DVU_2524</name>
</gene>
<evidence type="ECO:0000256" key="4">
    <source>
        <dbReference type="ARBA" id="ARBA00022723"/>
    </source>
</evidence>